<dbReference type="Pfam" id="PF13458">
    <property type="entry name" value="Peripla_BP_6"/>
    <property type="match status" value="1"/>
</dbReference>
<dbReference type="InterPro" id="IPR028082">
    <property type="entry name" value="Peripla_BP_I"/>
</dbReference>
<dbReference type="PROSITE" id="PS51318">
    <property type="entry name" value="TAT"/>
    <property type="match status" value="1"/>
</dbReference>
<evidence type="ECO:0000259" key="3">
    <source>
        <dbReference type="Pfam" id="PF13458"/>
    </source>
</evidence>
<dbReference type="RefSeq" id="WP_015320054.1">
    <property type="nucleotide sequence ID" value="NC_019974.1"/>
</dbReference>
<proteinExistence type="predicted"/>
<evidence type="ECO:0000313" key="5">
    <source>
        <dbReference type="Proteomes" id="UP000010878"/>
    </source>
</evidence>
<dbReference type="InterPro" id="IPR006311">
    <property type="entry name" value="TAT_signal"/>
</dbReference>
<dbReference type="STRING" id="694430.Natoc_0743"/>
<dbReference type="Gene3D" id="3.40.50.2300">
    <property type="match status" value="2"/>
</dbReference>
<dbReference type="PANTHER" id="PTHR30483:SF6">
    <property type="entry name" value="PERIPLASMIC BINDING PROTEIN OF ABC TRANSPORTER FOR NATURAL AMINO ACIDS"/>
    <property type="match status" value="1"/>
</dbReference>
<keyword evidence="5" id="KW-1185">Reference proteome</keyword>
<accession>L0JWA8</accession>
<dbReference type="EMBL" id="CP003929">
    <property type="protein sequence ID" value="AGB36600.1"/>
    <property type="molecule type" value="Genomic_DNA"/>
</dbReference>
<dbReference type="eggNOG" id="arCOG01020">
    <property type="taxonomic scope" value="Archaea"/>
</dbReference>
<dbReference type="HOGENOM" id="CLU_027128_1_2_2"/>
<dbReference type="AlphaFoldDB" id="L0JWA8"/>
<sequence length="414" mass="44854">MSGKDVGSSHSHTTSRSSISRRSLLASGAAVGATTALGGCLSSHDDELTIGFALPFTGTYALLGESIVAGFELFVEQQGGEINGEDVEFVRRDTEAETSRGVDVTRELLLEARADAIVGPVSSAVAMAMIQPIQTESSALWFNANAGDYRVTAEGCPKYHFRTSFNDWQTSAPLAQFVYEEIADNVCLAYADYAFGQNSKEFFKEAFEELGGEVVEEVGAPLGTDDFSPYLGDIQGSGADAVYSFFAGDDAVNYVNAFSDFGLDEEMVQTGSGFMLANDTLPAQGESALGMYSLLHYTTTHDTERNREFVENYVELYDETPNVYACQGYDSAQAFAGAVEETGGTDPDEMAESLVEMEFDSPRGEFEFDPETHEAVQNLYVREVVEADGDEAVENEVVETLEDVEGPDWGCSHR</sequence>
<feature type="region of interest" description="Disordered" evidence="2">
    <location>
        <begin position="1"/>
        <end position="20"/>
    </location>
</feature>
<feature type="domain" description="Leucine-binding protein" evidence="3">
    <location>
        <begin position="48"/>
        <end position="387"/>
    </location>
</feature>
<dbReference type="InterPro" id="IPR051010">
    <property type="entry name" value="BCAA_transport"/>
</dbReference>
<evidence type="ECO:0000256" key="2">
    <source>
        <dbReference type="SAM" id="MobiDB-lite"/>
    </source>
</evidence>
<protein>
    <submittedName>
        <fullName evidence="4">Amino acid/amide ABC transporter substrate-binding protein, HAAT family</fullName>
    </submittedName>
</protein>
<dbReference type="PANTHER" id="PTHR30483">
    <property type="entry name" value="LEUCINE-SPECIFIC-BINDING PROTEIN"/>
    <property type="match status" value="1"/>
</dbReference>
<evidence type="ECO:0000256" key="1">
    <source>
        <dbReference type="ARBA" id="ARBA00022729"/>
    </source>
</evidence>
<dbReference type="SUPFAM" id="SSF53822">
    <property type="entry name" value="Periplasmic binding protein-like I"/>
    <property type="match status" value="1"/>
</dbReference>
<evidence type="ECO:0000313" key="4">
    <source>
        <dbReference type="EMBL" id="AGB36600.1"/>
    </source>
</evidence>
<reference evidence="4 5" key="1">
    <citation type="submission" date="2012-11" db="EMBL/GenBank/DDBJ databases">
        <title>FINISHED of Natronococcus occultus SP4, DSM 3396.</title>
        <authorList>
            <consortium name="DOE Joint Genome Institute"/>
            <person name="Eisen J."/>
            <person name="Huntemann M."/>
            <person name="Wei C.-L."/>
            <person name="Han J."/>
            <person name="Detter J.C."/>
            <person name="Han C."/>
            <person name="Tapia R."/>
            <person name="Chen A."/>
            <person name="Kyrpides N."/>
            <person name="Mavromatis K."/>
            <person name="Markowitz V."/>
            <person name="Szeto E."/>
            <person name="Ivanova N."/>
            <person name="Mikhailova N."/>
            <person name="Ovchinnikova G."/>
            <person name="Pagani I."/>
            <person name="Pati A."/>
            <person name="Goodwin L."/>
            <person name="Nordberg H.P."/>
            <person name="Cantor M.N."/>
            <person name="Hua S.X."/>
            <person name="Woyke T."/>
            <person name="Eisen J."/>
            <person name="Klenk H.-P."/>
            <person name="Klenk H.-P."/>
        </authorList>
    </citation>
    <scope>NUCLEOTIDE SEQUENCE [LARGE SCALE GENOMIC DNA]</scope>
    <source>
        <strain evidence="4 5">SP4</strain>
    </source>
</reference>
<dbReference type="InterPro" id="IPR028081">
    <property type="entry name" value="Leu-bd"/>
</dbReference>
<dbReference type="KEGG" id="nou:Natoc_0743"/>
<feature type="compositionally biased region" description="Low complexity" evidence="2">
    <location>
        <begin position="8"/>
        <end position="20"/>
    </location>
</feature>
<dbReference type="Proteomes" id="UP000010878">
    <property type="component" value="Chromosome"/>
</dbReference>
<name>L0JWA8_9EURY</name>
<organism evidence="4 5">
    <name type="scientific">Natronococcus occultus SP4</name>
    <dbReference type="NCBI Taxonomy" id="694430"/>
    <lineage>
        <taxon>Archaea</taxon>
        <taxon>Methanobacteriati</taxon>
        <taxon>Methanobacteriota</taxon>
        <taxon>Stenosarchaea group</taxon>
        <taxon>Halobacteria</taxon>
        <taxon>Halobacteriales</taxon>
        <taxon>Natrialbaceae</taxon>
        <taxon>Natronococcus</taxon>
    </lineage>
</organism>
<keyword evidence="1" id="KW-0732">Signal</keyword>
<gene>
    <name evidence="4" type="ORF">Natoc_0743</name>
</gene>
<dbReference type="GeneID" id="14405771"/>